<dbReference type="EMBL" id="CAVN010000091">
    <property type="protein sequence ID" value="CDF57855.1"/>
    <property type="molecule type" value="Genomic_DNA"/>
</dbReference>
<evidence type="ECO:0000256" key="5">
    <source>
        <dbReference type="SAM" id="Coils"/>
    </source>
</evidence>
<dbReference type="HOGENOM" id="CLU_078499_4_1_9"/>
<keyword evidence="3" id="KW-0131">Cell cycle</keyword>
<keyword evidence="1" id="KW-0132">Cell division</keyword>
<evidence type="ECO:0000313" key="7">
    <source>
        <dbReference type="Proteomes" id="UP000014923"/>
    </source>
</evidence>
<evidence type="ECO:0000256" key="4">
    <source>
        <dbReference type="ARBA" id="ARBA00044936"/>
    </source>
</evidence>
<organism evidence="6 7">
    <name type="scientific">Thermobrachium celere DSM 8682</name>
    <dbReference type="NCBI Taxonomy" id="941824"/>
    <lineage>
        <taxon>Bacteria</taxon>
        <taxon>Bacillati</taxon>
        <taxon>Bacillota</taxon>
        <taxon>Clostridia</taxon>
        <taxon>Eubacteriales</taxon>
        <taxon>Clostridiaceae</taxon>
        <taxon>Thermobrachium</taxon>
    </lineage>
</organism>
<dbReference type="RefSeq" id="WP_018661398.1">
    <property type="nucleotide sequence ID" value="NZ_HF952018.1"/>
</dbReference>
<dbReference type="AlphaFoldDB" id="R7RRH0"/>
<keyword evidence="7" id="KW-1185">Reference proteome</keyword>
<keyword evidence="5" id="KW-0175">Coiled coil</keyword>
<dbReference type="InterPro" id="IPR007561">
    <property type="entry name" value="Cell_div_SepF/SepF-rel"/>
</dbReference>
<comment type="caution">
    <text evidence="6">The sequence shown here is derived from an EMBL/GenBank/DDBJ whole genome shotgun (WGS) entry which is preliminary data.</text>
</comment>
<dbReference type="OrthoDB" id="9815206at2"/>
<dbReference type="PANTHER" id="PTHR35798">
    <property type="entry name" value="CELL DIVISION PROTEIN SEPF"/>
    <property type="match status" value="1"/>
</dbReference>
<evidence type="ECO:0000256" key="2">
    <source>
        <dbReference type="ARBA" id="ARBA00023210"/>
    </source>
</evidence>
<evidence type="ECO:0000313" key="6">
    <source>
        <dbReference type="EMBL" id="CDF57855.1"/>
    </source>
</evidence>
<gene>
    <name evidence="6" type="ORF">TCEL_01769</name>
</gene>
<sequence length="149" mass="16944">MSKMLNKIFGTIGLVDEEQMEEKEVELQEQEEEEQFEMVKETKGKIVSIKSKTIAPKIVVKNPQTLGEDMEDLIDALKVKNIVIMNIADAEKNIARRLLDAVSGAVYALDCTLQKIDNERGIYLITPKNIEIENELKNLLSRSDIFSME</sequence>
<evidence type="ECO:0000256" key="1">
    <source>
        <dbReference type="ARBA" id="ARBA00022618"/>
    </source>
</evidence>
<evidence type="ECO:0008006" key="8">
    <source>
        <dbReference type="Google" id="ProtNLM"/>
    </source>
</evidence>
<dbReference type="Gene3D" id="3.30.110.150">
    <property type="entry name" value="SepF-like protein"/>
    <property type="match status" value="1"/>
</dbReference>
<dbReference type="eggNOG" id="COG1799">
    <property type="taxonomic scope" value="Bacteria"/>
</dbReference>
<keyword evidence="2" id="KW-0717">Septation</keyword>
<evidence type="ECO:0000256" key="3">
    <source>
        <dbReference type="ARBA" id="ARBA00023306"/>
    </source>
</evidence>
<dbReference type="Pfam" id="PF04472">
    <property type="entry name" value="SepF"/>
    <property type="match status" value="1"/>
</dbReference>
<reference evidence="6" key="1">
    <citation type="submission" date="2013-03" db="EMBL/GenBank/DDBJ databases">
        <title>Draft genome sequence of the hydrogen-ethanol-producing anaerobic alkalithermophilic Caloramator celere.</title>
        <authorList>
            <person name="Ciranna A."/>
            <person name="Larjo A."/>
            <person name="Kivisto A."/>
            <person name="Santala V."/>
            <person name="Roos C."/>
            <person name="Karp M."/>
        </authorList>
    </citation>
    <scope>NUCLEOTIDE SEQUENCE [LARGE SCALE GENOMIC DNA]</scope>
    <source>
        <strain evidence="6">DSM 8682</strain>
    </source>
</reference>
<dbReference type="InterPro" id="IPR023052">
    <property type="entry name" value="Cell_div_SepF"/>
</dbReference>
<feature type="coiled-coil region" evidence="5">
    <location>
        <begin position="13"/>
        <end position="40"/>
    </location>
</feature>
<dbReference type="InterPro" id="IPR038594">
    <property type="entry name" value="SepF-like_sf"/>
</dbReference>
<name>R7RRH0_9CLOT</name>
<protein>
    <recommendedName>
        <fullName evidence="8">Cell division protein SepF</fullName>
    </recommendedName>
</protein>
<comment type="function">
    <text evidence="4">Cell division protein that is part of the divisome complex and is recruited early to the Z-ring. Probably stimulates Z-ring formation, perhaps through the cross-linking of FtsZ protofilaments. Its function overlaps with FtsA.</text>
</comment>
<dbReference type="Proteomes" id="UP000014923">
    <property type="component" value="Unassembled WGS sequence"/>
</dbReference>
<dbReference type="PANTHER" id="PTHR35798:SF1">
    <property type="entry name" value="CELL DIVISION PROTEIN SEPF"/>
    <property type="match status" value="1"/>
</dbReference>
<accession>R7RRH0</accession>
<dbReference type="GO" id="GO:0000917">
    <property type="term" value="P:division septum assembly"/>
    <property type="evidence" value="ECO:0007669"/>
    <property type="project" value="UniProtKB-KW"/>
</dbReference>
<proteinExistence type="predicted"/>